<dbReference type="SUPFAM" id="SSF56349">
    <property type="entry name" value="DNA breaking-rejoining enzymes"/>
    <property type="match status" value="1"/>
</dbReference>
<dbReference type="GO" id="GO:0003677">
    <property type="term" value="F:DNA binding"/>
    <property type="evidence" value="ECO:0007669"/>
    <property type="project" value="UniProtKB-UniRule"/>
</dbReference>
<dbReference type="EMBL" id="CYYA01000003">
    <property type="protein sequence ID" value="CUM82753.1"/>
    <property type="molecule type" value="Genomic_DNA"/>
</dbReference>
<dbReference type="GO" id="GO:0008907">
    <property type="term" value="F:integrase activity"/>
    <property type="evidence" value="ECO:0007669"/>
    <property type="project" value="InterPro"/>
</dbReference>
<dbReference type="PROSITE" id="PS51898">
    <property type="entry name" value="TYR_RECOMBINASE"/>
    <property type="match status" value="1"/>
</dbReference>
<keyword evidence="3 5" id="KW-0238">DNA-binding</keyword>
<name>A0A173RXL1_EUBRA</name>
<dbReference type="Pfam" id="PF02920">
    <property type="entry name" value="Integrase_DNA"/>
    <property type="match status" value="1"/>
</dbReference>
<dbReference type="InterPro" id="IPR013762">
    <property type="entry name" value="Integrase-like_cat_sf"/>
</dbReference>
<dbReference type="InterPro" id="IPR002104">
    <property type="entry name" value="Integrase_catalytic"/>
</dbReference>
<dbReference type="Pfam" id="PF00589">
    <property type="entry name" value="Phage_integrase"/>
    <property type="match status" value="1"/>
</dbReference>
<keyword evidence="4" id="KW-0233">DNA recombination</keyword>
<evidence type="ECO:0000313" key="9">
    <source>
        <dbReference type="Proteomes" id="UP000095492"/>
    </source>
</evidence>
<dbReference type="PROSITE" id="PS51900">
    <property type="entry name" value="CB"/>
    <property type="match status" value="1"/>
</dbReference>
<dbReference type="InterPro" id="IPR016177">
    <property type="entry name" value="DNA-bd_dom_sf"/>
</dbReference>
<dbReference type="OrthoDB" id="9803188at2"/>
<accession>A0A173RXL1</accession>
<dbReference type="Gene3D" id="1.10.150.130">
    <property type="match status" value="1"/>
</dbReference>
<reference evidence="8 9" key="1">
    <citation type="submission" date="2015-09" db="EMBL/GenBank/DDBJ databases">
        <authorList>
            <consortium name="Pathogen Informatics"/>
        </authorList>
    </citation>
    <scope>NUCLEOTIDE SEQUENCE [LARGE SCALE GENOMIC DNA]</scope>
    <source>
        <strain evidence="8 9">2789STDY5608891</strain>
    </source>
</reference>
<dbReference type="InterPro" id="IPR011010">
    <property type="entry name" value="DNA_brk_join_enz"/>
</dbReference>
<dbReference type="InterPro" id="IPR044068">
    <property type="entry name" value="CB"/>
</dbReference>
<organism evidence="8 9">
    <name type="scientific">Eubacterium ramulus</name>
    <dbReference type="NCBI Taxonomy" id="39490"/>
    <lineage>
        <taxon>Bacteria</taxon>
        <taxon>Bacillati</taxon>
        <taxon>Bacillota</taxon>
        <taxon>Clostridia</taxon>
        <taxon>Eubacteriales</taxon>
        <taxon>Eubacteriaceae</taxon>
        <taxon>Eubacterium</taxon>
    </lineage>
</organism>
<feature type="domain" description="Tyr recombinase" evidence="6">
    <location>
        <begin position="172"/>
        <end position="395"/>
    </location>
</feature>
<dbReference type="PANTHER" id="PTHR30629">
    <property type="entry name" value="PROPHAGE INTEGRASE"/>
    <property type="match status" value="1"/>
</dbReference>
<protein>
    <submittedName>
        <fullName evidence="8">Integrase</fullName>
    </submittedName>
</protein>
<evidence type="ECO:0000259" key="7">
    <source>
        <dbReference type="PROSITE" id="PS51900"/>
    </source>
</evidence>
<evidence type="ECO:0000256" key="4">
    <source>
        <dbReference type="ARBA" id="ARBA00023172"/>
    </source>
</evidence>
<dbReference type="Gene3D" id="3.30.160.60">
    <property type="entry name" value="Classic Zinc Finger"/>
    <property type="match status" value="1"/>
</dbReference>
<comment type="similarity">
    <text evidence="1">Belongs to the 'phage' integrase family.</text>
</comment>
<dbReference type="Proteomes" id="UP000095492">
    <property type="component" value="Unassembled WGS sequence"/>
</dbReference>
<dbReference type="AlphaFoldDB" id="A0A173RXL1"/>
<feature type="domain" description="Core-binding (CB)" evidence="7">
    <location>
        <begin position="70"/>
        <end position="150"/>
    </location>
</feature>
<dbReference type="RefSeq" id="WP_055289428.1">
    <property type="nucleotide sequence ID" value="NZ_CP173382.1"/>
</dbReference>
<evidence type="ECO:0000259" key="6">
    <source>
        <dbReference type="PROSITE" id="PS51898"/>
    </source>
</evidence>
<dbReference type="PANTHER" id="PTHR30629:SF2">
    <property type="entry name" value="PROPHAGE INTEGRASE INTS-RELATED"/>
    <property type="match status" value="1"/>
</dbReference>
<dbReference type="STRING" id="39490.ERS852448_00669"/>
<evidence type="ECO:0000256" key="1">
    <source>
        <dbReference type="ARBA" id="ARBA00008857"/>
    </source>
</evidence>
<gene>
    <name evidence="8" type="primary">Int-Tn_3</name>
    <name evidence="8" type="ORF">ERS852448_00669</name>
</gene>
<dbReference type="GeneID" id="97392164"/>
<dbReference type="InterPro" id="IPR010998">
    <property type="entry name" value="Integrase_recombinase_N"/>
</dbReference>
<dbReference type="InterPro" id="IPR050808">
    <property type="entry name" value="Phage_Integrase"/>
</dbReference>
<sequence length="407" mass="46484">MARKDNKGRNLKTGEYQRPDGRYEYRYKDEITGKRNSVYAADLASLREMEKKINKDMDDLLITDASVKKLTINTLFERYMSTKNIKERTKKNYIRMWDYRIRNTLGNIRVVDFKTSHVRTFFSSLSDEGLAHSTIKGLYGLLNPSFELAVEDGIIRKNPVTGTLGDYGAPAKEKEALTLEQQEKLLKFVEQSNVYKPHLPMMQVMFGACLRVSETIGLTWSDVDMKNREIHVGGQLVYYEGNEGYCFHDSETKTDAGIRDIPMTQMVYDAFRKQRELNLMLGLQSNVEIGGRSGFIFNTKHGRPIMPAGVNSFLKNIVNAYNKKESKLAEEEKRDPELMPPISSHTLRHTGCTRLGENNVNPKVMQYVMGHSDAQITMNVYNHIAEKSHVENEMSKMNLPGTVPAVV</sequence>
<evidence type="ECO:0000256" key="3">
    <source>
        <dbReference type="ARBA" id="ARBA00023125"/>
    </source>
</evidence>
<dbReference type="Gene3D" id="1.10.443.10">
    <property type="entry name" value="Intergrase catalytic core"/>
    <property type="match status" value="1"/>
</dbReference>
<dbReference type="GO" id="GO:0006310">
    <property type="term" value="P:DNA recombination"/>
    <property type="evidence" value="ECO:0007669"/>
    <property type="project" value="UniProtKB-KW"/>
</dbReference>
<evidence type="ECO:0000313" key="8">
    <source>
        <dbReference type="EMBL" id="CUM82753.1"/>
    </source>
</evidence>
<dbReference type="SUPFAM" id="SSF54171">
    <property type="entry name" value="DNA-binding domain"/>
    <property type="match status" value="1"/>
</dbReference>
<dbReference type="InterPro" id="IPR004191">
    <property type="entry name" value="Integrase_Tn916-type_DNA-bd_N"/>
</dbReference>
<evidence type="ECO:0000256" key="2">
    <source>
        <dbReference type="ARBA" id="ARBA00022908"/>
    </source>
</evidence>
<evidence type="ECO:0000256" key="5">
    <source>
        <dbReference type="PROSITE-ProRule" id="PRU01248"/>
    </source>
</evidence>
<dbReference type="CDD" id="cd01189">
    <property type="entry name" value="INT_ICEBs1_C_like"/>
    <property type="match status" value="1"/>
</dbReference>
<keyword evidence="2" id="KW-0229">DNA integration</keyword>
<proteinExistence type="inferred from homology"/>